<dbReference type="RefSeq" id="XP_028885998.1">
    <property type="nucleotide sequence ID" value="XM_029022340.1"/>
</dbReference>
<evidence type="ECO:0000256" key="1">
    <source>
        <dbReference type="SAM" id="Coils"/>
    </source>
</evidence>
<gene>
    <name evidence="2" type="ORF">TM35_000041460</name>
</gene>
<dbReference type="VEuPathDB" id="TriTrypDB:TM35_000041460"/>
<proteinExistence type="predicted"/>
<dbReference type="AlphaFoldDB" id="A0A1X0P4S8"/>
<keyword evidence="3" id="KW-1185">Reference proteome</keyword>
<accession>A0A1X0P4S8</accession>
<evidence type="ECO:0000313" key="3">
    <source>
        <dbReference type="Proteomes" id="UP000192257"/>
    </source>
</evidence>
<feature type="coiled-coil region" evidence="1">
    <location>
        <begin position="5"/>
        <end position="32"/>
    </location>
</feature>
<name>A0A1X0P4S8_9TRYP</name>
<keyword evidence="1" id="KW-0175">Coiled coil</keyword>
<feature type="coiled-coil region" evidence="1">
    <location>
        <begin position="144"/>
        <end position="213"/>
    </location>
</feature>
<organism evidence="2 3">
    <name type="scientific">Trypanosoma theileri</name>
    <dbReference type="NCBI Taxonomy" id="67003"/>
    <lineage>
        <taxon>Eukaryota</taxon>
        <taxon>Discoba</taxon>
        <taxon>Euglenozoa</taxon>
        <taxon>Kinetoplastea</taxon>
        <taxon>Metakinetoplastina</taxon>
        <taxon>Trypanosomatida</taxon>
        <taxon>Trypanosomatidae</taxon>
        <taxon>Trypanosoma</taxon>
    </lineage>
</organism>
<feature type="coiled-coil region" evidence="1">
    <location>
        <begin position="292"/>
        <end position="376"/>
    </location>
</feature>
<dbReference type="OrthoDB" id="272605at2759"/>
<reference evidence="2 3" key="1">
    <citation type="submission" date="2017-03" db="EMBL/GenBank/DDBJ databases">
        <title>An alternative strategy for trypanosome survival in the mammalian bloodstream revealed through genome and transcriptome analysis of the ubiquitous bovine parasite Trypanosoma (Megatrypanum) theileri.</title>
        <authorList>
            <person name="Kelly S."/>
            <person name="Ivens A."/>
            <person name="Mott A."/>
            <person name="O'Neill E."/>
            <person name="Emms D."/>
            <person name="Macleod O."/>
            <person name="Voorheis P."/>
            <person name="Matthews J."/>
            <person name="Matthews K."/>
            <person name="Carrington M."/>
        </authorList>
    </citation>
    <scope>NUCLEOTIDE SEQUENCE [LARGE SCALE GENOMIC DNA]</scope>
    <source>
        <strain evidence="2">Edinburgh</strain>
    </source>
</reference>
<protein>
    <submittedName>
        <fullName evidence="2">Uncharacterized protein</fullName>
    </submittedName>
</protein>
<dbReference type="Proteomes" id="UP000192257">
    <property type="component" value="Unassembled WGS sequence"/>
</dbReference>
<comment type="caution">
    <text evidence="2">The sequence shown here is derived from an EMBL/GenBank/DDBJ whole genome shotgun (WGS) entry which is preliminary data.</text>
</comment>
<dbReference type="EMBL" id="NBCO01000004">
    <property type="protein sequence ID" value="ORC91932.1"/>
    <property type="molecule type" value="Genomic_DNA"/>
</dbReference>
<dbReference type="GeneID" id="39982120"/>
<feature type="coiled-coil region" evidence="1">
    <location>
        <begin position="238"/>
        <end position="265"/>
    </location>
</feature>
<evidence type="ECO:0000313" key="2">
    <source>
        <dbReference type="EMBL" id="ORC91932.1"/>
    </source>
</evidence>
<sequence>MGTNVTELMDELQKTKQNLSEVIDECVFVERQRDLTEQKLTAELGERDRLVADSLSALMSLIDYLSLLEKRVIIPALGAFNVIVNKIPEISTNRSSTLERVEGVLSAHNIAHFREILSRMQPLKGEIEIEIQRALLENPLPFSMEEAYVLIRALLEEKNKLLEKTDDAMLRVNSIITRTQPLRSISPSRSDEVRELKQKVTALMQELESRDHEKREAAHRFAVLHRALEEEDKSAGELYRLRETIERQEKIIEQLRLTIASSTRAKSDIPSFNGHIYSSMGDEKEGSLISQLKANELTIGTLNRELAILEDNYRNLEKRSAKEREDLQAELVSERTKYREEQAECDSVLGRVTMELEQLVAENAQLKKRLKEKHNKKKTPQKSIL</sequence>